<reference evidence="3" key="1">
    <citation type="submission" date="2022-03" db="EMBL/GenBank/DDBJ databases">
        <authorList>
            <person name="Sayadi A."/>
        </authorList>
    </citation>
    <scope>NUCLEOTIDE SEQUENCE</scope>
</reference>
<feature type="region of interest" description="Disordered" evidence="1">
    <location>
        <begin position="207"/>
        <end position="333"/>
    </location>
</feature>
<feature type="compositionally biased region" description="Low complexity" evidence="1">
    <location>
        <begin position="137"/>
        <end position="154"/>
    </location>
</feature>
<proteinExistence type="predicted"/>
<keyword evidence="4" id="KW-1185">Reference proteome</keyword>
<feature type="chain" id="PRO_5040324831" evidence="2">
    <location>
        <begin position="22"/>
        <end position="422"/>
    </location>
</feature>
<feature type="compositionally biased region" description="Low complexity" evidence="1">
    <location>
        <begin position="55"/>
        <end position="65"/>
    </location>
</feature>
<dbReference type="Proteomes" id="UP001152888">
    <property type="component" value="Unassembled WGS sequence"/>
</dbReference>
<comment type="caution">
    <text evidence="3">The sequence shown here is derived from an EMBL/GenBank/DDBJ whole genome shotgun (WGS) entry which is preliminary data.</text>
</comment>
<feature type="compositionally biased region" description="Low complexity" evidence="1">
    <location>
        <begin position="110"/>
        <end position="129"/>
    </location>
</feature>
<feature type="signal peptide" evidence="2">
    <location>
        <begin position="1"/>
        <end position="21"/>
    </location>
</feature>
<protein>
    <submittedName>
        <fullName evidence="3">Uncharacterized protein</fullName>
    </submittedName>
</protein>
<feature type="compositionally biased region" description="Polar residues" evidence="1">
    <location>
        <begin position="85"/>
        <end position="95"/>
    </location>
</feature>
<name>A0A9P0PWY8_ACAOB</name>
<evidence type="ECO:0000313" key="3">
    <source>
        <dbReference type="EMBL" id="CAH2001550.1"/>
    </source>
</evidence>
<gene>
    <name evidence="3" type="ORF">ACAOBT_LOCUS26270</name>
</gene>
<feature type="compositionally biased region" description="Polar residues" evidence="1">
    <location>
        <begin position="368"/>
        <end position="404"/>
    </location>
</feature>
<evidence type="ECO:0000313" key="4">
    <source>
        <dbReference type="Proteomes" id="UP001152888"/>
    </source>
</evidence>
<dbReference type="OrthoDB" id="1293114at2759"/>
<feature type="compositionally biased region" description="Polar residues" evidence="1">
    <location>
        <begin position="309"/>
        <end position="319"/>
    </location>
</feature>
<evidence type="ECO:0000256" key="1">
    <source>
        <dbReference type="SAM" id="MobiDB-lite"/>
    </source>
</evidence>
<feature type="region of interest" description="Disordered" evidence="1">
    <location>
        <begin position="368"/>
        <end position="422"/>
    </location>
</feature>
<feature type="compositionally biased region" description="Low complexity" evidence="1">
    <location>
        <begin position="233"/>
        <end position="308"/>
    </location>
</feature>
<sequence length="422" mass="46672">MKTFVQTLSVLVISVPFLLRAKRVAWPPPNESGFDGPYSEHSSVPTQGSPAPPHQQQQQYYQQQQTAPAPPSRAPLTPLDVRSPAGSSPLASPHQSAKGWAPVQSPVTTPAQPAWSAPSPQPQPAWSAPEPSYRSNPAPSISSPSSAPIYQPAAWKRPEKPVLPETQVNDPLPLWRKPTTTKFKAAHEPVNQHTYLGQQYLGDIEKNKKAQEKKAALRPSQAQYDSDQDFYKSQSGSQQQNGYQGAQNQNNWNQSLSNQSNQYNQSNQFNQYDRSQSTQSNQSQSQSVQQYSQSQTSQQVSQPSAVQQREVSQYQTVQHYKSPGGGLVQQQQSVQQQSYQATRQYEVHTTQKYSSASPNIVKSTQTIKEVKTETTPQGVQSVTEFSTTSSNTPQTPLTPQSQFGAKSVAAPSQRGQPLWFRN</sequence>
<organism evidence="3 4">
    <name type="scientific">Acanthoscelides obtectus</name>
    <name type="common">Bean weevil</name>
    <name type="synonym">Bruchus obtectus</name>
    <dbReference type="NCBI Taxonomy" id="200917"/>
    <lineage>
        <taxon>Eukaryota</taxon>
        <taxon>Metazoa</taxon>
        <taxon>Ecdysozoa</taxon>
        <taxon>Arthropoda</taxon>
        <taxon>Hexapoda</taxon>
        <taxon>Insecta</taxon>
        <taxon>Pterygota</taxon>
        <taxon>Neoptera</taxon>
        <taxon>Endopterygota</taxon>
        <taxon>Coleoptera</taxon>
        <taxon>Polyphaga</taxon>
        <taxon>Cucujiformia</taxon>
        <taxon>Chrysomeloidea</taxon>
        <taxon>Chrysomelidae</taxon>
        <taxon>Bruchinae</taxon>
        <taxon>Bruchini</taxon>
        <taxon>Acanthoscelides</taxon>
    </lineage>
</organism>
<dbReference type="AlphaFoldDB" id="A0A9P0PWY8"/>
<accession>A0A9P0PWY8</accession>
<keyword evidence="2" id="KW-0732">Signal</keyword>
<dbReference type="EMBL" id="CAKOFQ010007454">
    <property type="protein sequence ID" value="CAH2001550.1"/>
    <property type="molecule type" value="Genomic_DNA"/>
</dbReference>
<feature type="region of interest" description="Disordered" evidence="1">
    <location>
        <begin position="29"/>
        <end position="191"/>
    </location>
</feature>
<evidence type="ECO:0000256" key="2">
    <source>
        <dbReference type="SAM" id="SignalP"/>
    </source>
</evidence>
<feature type="compositionally biased region" description="Polar residues" evidence="1">
    <location>
        <begin position="40"/>
        <end position="49"/>
    </location>
</feature>